<name>A0A951UP70_9CYAN</name>
<feature type="domain" description="Putative restriction endonuclease" evidence="1">
    <location>
        <begin position="27"/>
        <end position="200"/>
    </location>
</feature>
<gene>
    <name evidence="2" type="ORF">KME15_17800</name>
</gene>
<accession>A0A951UP70</accession>
<reference evidence="2" key="2">
    <citation type="journal article" date="2022" name="Microbiol. Resour. Announc.">
        <title>Metagenome Sequencing to Explore Phylogenomics of Terrestrial Cyanobacteria.</title>
        <authorList>
            <person name="Ward R.D."/>
            <person name="Stajich J.E."/>
            <person name="Johansen J.R."/>
            <person name="Huntemann M."/>
            <person name="Clum A."/>
            <person name="Foster B."/>
            <person name="Foster B."/>
            <person name="Roux S."/>
            <person name="Palaniappan K."/>
            <person name="Varghese N."/>
            <person name="Mukherjee S."/>
            <person name="Reddy T.B.K."/>
            <person name="Daum C."/>
            <person name="Copeland A."/>
            <person name="Chen I.A."/>
            <person name="Ivanova N.N."/>
            <person name="Kyrpides N.C."/>
            <person name="Shapiro N."/>
            <person name="Eloe-Fadrosh E.A."/>
            <person name="Pietrasiak N."/>
        </authorList>
    </citation>
    <scope>NUCLEOTIDE SEQUENCE</scope>
    <source>
        <strain evidence="2">UHER 2000/2452</strain>
    </source>
</reference>
<dbReference type="EMBL" id="JAHHHD010000022">
    <property type="protein sequence ID" value="MBW4660529.1"/>
    <property type="molecule type" value="Genomic_DNA"/>
</dbReference>
<dbReference type="InterPro" id="IPR012296">
    <property type="entry name" value="Nuclease_put_TT1808"/>
</dbReference>
<dbReference type="Pfam" id="PF05685">
    <property type="entry name" value="Uma2"/>
    <property type="match status" value="1"/>
</dbReference>
<dbReference type="PANTHER" id="PTHR47152:SF2">
    <property type="entry name" value="SLR2084 PROTEIN"/>
    <property type="match status" value="1"/>
</dbReference>
<dbReference type="SUPFAM" id="SSF52980">
    <property type="entry name" value="Restriction endonuclease-like"/>
    <property type="match status" value="1"/>
</dbReference>
<dbReference type="Gene3D" id="3.90.1570.10">
    <property type="entry name" value="tt1808, chain A"/>
    <property type="match status" value="1"/>
</dbReference>
<evidence type="ECO:0000313" key="2">
    <source>
        <dbReference type="EMBL" id="MBW4660529.1"/>
    </source>
</evidence>
<comment type="caution">
    <text evidence="2">The sequence shown here is derived from an EMBL/GenBank/DDBJ whole genome shotgun (WGS) entry which is preliminary data.</text>
</comment>
<dbReference type="PANTHER" id="PTHR47152">
    <property type="entry name" value="SLR2084 PROTEIN-RELATED"/>
    <property type="match status" value="1"/>
</dbReference>
<dbReference type="InterPro" id="IPR011335">
    <property type="entry name" value="Restrct_endonuc-II-like"/>
</dbReference>
<evidence type="ECO:0000313" key="3">
    <source>
        <dbReference type="Proteomes" id="UP000757435"/>
    </source>
</evidence>
<keyword evidence="2" id="KW-0540">Nuclease</keyword>
<dbReference type="CDD" id="cd06260">
    <property type="entry name" value="DUF820-like"/>
    <property type="match status" value="1"/>
</dbReference>
<keyword evidence="2" id="KW-0255">Endonuclease</keyword>
<organism evidence="2 3">
    <name type="scientific">Drouetiella hepatica Uher 2000/2452</name>
    <dbReference type="NCBI Taxonomy" id="904376"/>
    <lineage>
        <taxon>Bacteria</taxon>
        <taxon>Bacillati</taxon>
        <taxon>Cyanobacteriota</taxon>
        <taxon>Cyanophyceae</taxon>
        <taxon>Oculatellales</taxon>
        <taxon>Oculatellaceae</taxon>
        <taxon>Drouetiella</taxon>
    </lineage>
</organism>
<reference evidence="2" key="1">
    <citation type="submission" date="2021-05" db="EMBL/GenBank/DDBJ databases">
        <authorList>
            <person name="Pietrasiak N."/>
            <person name="Ward R."/>
            <person name="Stajich J.E."/>
            <person name="Kurbessoian T."/>
        </authorList>
    </citation>
    <scope>NUCLEOTIDE SEQUENCE</scope>
    <source>
        <strain evidence="2">UHER 2000/2452</strain>
    </source>
</reference>
<proteinExistence type="predicted"/>
<dbReference type="AlphaFoldDB" id="A0A951UP70"/>
<evidence type="ECO:0000259" key="1">
    <source>
        <dbReference type="Pfam" id="PF05685"/>
    </source>
</evidence>
<protein>
    <submittedName>
        <fullName evidence="2">Uma2 family endonuclease</fullName>
    </submittedName>
</protein>
<dbReference type="Proteomes" id="UP000757435">
    <property type="component" value="Unassembled WGS sequence"/>
</dbReference>
<keyword evidence="2" id="KW-0378">Hydrolase</keyword>
<dbReference type="GO" id="GO:0004519">
    <property type="term" value="F:endonuclease activity"/>
    <property type="evidence" value="ECO:0007669"/>
    <property type="project" value="UniProtKB-KW"/>
</dbReference>
<sequence length="225" mass="25749">MLFPSFFRSSKKLPPTEKRTVLNDVSWQKFETLLAELGEERQTRLTYFRGKLELMTPIAAHERCNKLIESLVLILAEELHLSVTHLLPVLLKSPQLGCATEPDACYYFHNVPSVQGRTELTLPRDPSPDLLIEVALTKSSLDKLPIYATLGIPEIWRYITVPNEDILKGTLLIYDLQGDRYIEQRASQIFPFLSASRALQFLQESDSMSLATSIRLLRSWMKDQV</sequence>
<dbReference type="InterPro" id="IPR008538">
    <property type="entry name" value="Uma2"/>
</dbReference>